<organism evidence="2 3">
    <name type="scientific">Sorangium cellulosum</name>
    <name type="common">Polyangium cellulosum</name>
    <dbReference type="NCBI Taxonomy" id="56"/>
    <lineage>
        <taxon>Bacteria</taxon>
        <taxon>Pseudomonadati</taxon>
        <taxon>Myxococcota</taxon>
        <taxon>Polyangia</taxon>
        <taxon>Polyangiales</taxon>
        <taxon>Polyangiaceae</taxon>
        <taxon>Sorangium</taxon>
    </lineage>
</organism>
<proteinExistence type="predicted"/>
<feature type="region of interest" description="Disordered" evidence="1">
    <location>
        <begin position="55"/>
        <end position="144"/>
    </location>
</feature>
<evidence type="ECO:0000313" key="3">
    <source>
        <dbReference type="Proteomes" id="UP000295781"/>
    </source>
</evidence>
<sequence>MNQRSFGPRGRVVSPPRSARSHAVFSFLTLSDCISPVTLLCGATALLMACSGGEPAHGHEASAGGGGLTAGGGDSAGSGGDASGGGGQAAGAGGDASGGGGQAAGAGGDASGGGGQASGAGGDASGVGGAPPDPCPERGADTVSPELDINIPASAPHPHDQFTPALASDGANFLLVWSDDPSLTDHGRDVLAARVAPDGTVLDPEPLVVAAGAGDEGVPAVTFDGTHYVVVWADDAGFYGDPYAASDIRAARISPDGAVLDPGGFVVSSAEQPDSWPTAVSLGATTVVAWTAQDDGLRLARLSPSGEVLDPGGVPVGSGPVEGRAALASDGAGALLAWEEDGALRAARVSADGAVLDPGGVPIATGGGWQPVAAFDGEQYWIVWKGDGVRAARVTPGGAVLDPGGIPIHAGESGELTNVAAAADGEELLVVWATPRATDPSITVDLRATRVSRAGAVLDPGGVVVASGSPMYTEVALAAGHDGAFVAWMQGGLEAPWDIFGVALRGATPDASGPAPIAVTPADQSWPAAVFDGQSYVVVWSDSRTVSRSIYAARVSASGGVLDPAGILVADTPVYDAEPLPVFDGQNTVVVWRAYDCCGATELYAARLSPAGVPLDATPIRLPSLRTNLDFMVDMAVASDGHGVMIAVIDELGEIELIHMDQAGAAELLPPSPPEIVGSSVSLGFDGTSYLVTLGVSDGSGEPDRPLHGARVSPSGEWLDTTAFRIAREGATVALRKPAAITRHGDGSLVVWEEENDDGLGLYAAEIGPDGAVPQPGGALLAPIDEAAVAEPAVASDGARALAVWQHTGEAESDVRGAEIPALDAEPVVLTVSADPARELWPRVSACGPANALVTYARRGSTGAFDVRGRLLGGG</sequence>
<dbReference type="EMBL" id="CP012670">
    <property type="protein sequence ID" value="AUX21996.1"/>
    <property type="molecule type" value="Genomic_DNA"/>
</dbReference>
<feature type="compositionally biased region" description="Gly residues" evidence="1">
    <location>
        <begin position="63"/>
        <end position="129"/>
    </location>
</feature>
<protein>
    <submittedName>
        <fullName evidence="2">Uncharacterized protein</fullName>
    </submittedName>
</protein>
<name>A0A4P2PZG5_SORCE</name>
<accession>A0A4P2PZG5</accession>
<evidence type="ECO:0000256" key="1">
    <source>
        <dbReference type="SAM" id="MobiDB-lite"/>
    </source>
</evidence>
<gene>
    <name evidence="2" type="ORF">SOCEGT47_024970</name>
</gene>
<evidence type="ECO:0000313" key="2">
    <source>
        <dbReference type="EMBL" id="AUX21996.1"/>
    </source>
</evidence>
<dbReference type="Proteomes" id="UP000295781">
    <property type="component" value="Chromosome"/>
</dbReference>
<dbReference type="AlphaFoldDB" id="A0A4P2PZG5"/>
<reference evidence="2 3" key="1">
    <citation type="submission" date="2015-09" db="EMBL/GenBank/DDBJ databases">
        <title>Sorangium comparison.</title>
        <authorList>
            <person name="Zaburannyi N."/>
            <person name="Bunk B."/>
            <person name="Overmann J."/>
            <person name="Mueller R."/>
        </authorList>
    </citation>
    <scope>NUCLEOTIDE SEQUENCE [LARGE SCALE GENOMIC DNA]</scope>
    <source>
        <strain evidence="2 3">So ceGT47</strain>
    </source>
</reference>